<dbReference type="GeneID" id="101900485"/>
<sequence>MQSRALITAFLFFIAGSGIFICNVSSDEIKHSGIVTVTNETRYFVQHPDVNPVVFNKEYYAKGNVIFTTGERIDGDHLILTFMDETQYTRDEDVEVLLRYPSDACNGNDISFISIYTYISSLAADAYIVDGGIRKSCAEILMVANKTSNFGYQIYIYGY</sequence>
<dbReference type="VEuPathDB" id="VectorBase:MDOA011296"/>
<dbReference type="VEuPathDB" id="VectorBase:MDOMA2_016383"/>
<feature type="signal peptide" evidence="1">
    <location>
        <begin position="1"/>
        <end position="26"/>
    </location>
</feature>
<keyword evidence="1" id="KW-0732">Signal</keyword>
<keyword evidence="3" id="KW-1185">Reference proteome</keyword>
<dbReference type="eggNOG" id="ENOG502TCUY">
    <property type="taxonomic scope" value="Eukaryota"/>
</dbReference>
<dbReference type="AlphaFoldDB" id="T1PA80"/>
<evidence type="ECO:0000313" key="2">
    <source>
        <dbReference type="EMBL" id="AFP60271.1"/>
    </source>
</evidence>
<dbReference type="EMBL" id="KA645642">
    <property type="protein sequence ID" value="AFP60271.1"/>
    <property type="molecule type" value="mRNA"/>
</dbReference>
<reference evidence="4" key="2">
    <citation type="submission" date="2025-05" db="UniProtKB">
        <authorList>
            <consortium name="RefSeq"/>
        </authorList>
    </citation>
    <scope>IDENTIFICATION</scope>
    <source>
        <strain evidence="4">Aabys</strain>
        <tissue evidence="4">Whole body</tissue>
    </source>
</reference>
<feature type="chain" id="PRO_5004582480" evidence="1">
    <location>
        <begin position="27"/>
        <end position="159"/>
    </location>
</feature>
<accession>T1PA80</accession>
<evidence type="ECO:0000256" key="1">
    <source>
        <dbReference type="SAM" id="SignalP"/>
    </source>
</evidence>
<evidence type="ECO:0000313" key="3">
    <source>
        <dbReference type="Proteomes" id="UP001652621"/>
    </source>
</evidence>
<proteinExistence type="evidence at transcript level"/>
<dbReference type="InterPro" id="IPR031734">
    <property type="entry name" value="MBF2"/>
</dbReference>
<protein>
    <submittedName>
        <fullName evidence="4">Uncharacterized protein LOC101900485</fullName>
    </submittedName>
</protein>
<dbReference type="KEGG" id="mde:101900485"/>
<evidence type="ECO:0000313" key="4">
    <source>
        <dbReference type="RefSeq" id="XP_005180921.2"/>
    </source>
</evidence>
<dbReference type="Pfam" id="PF15868">
    <property type="entry name" value="MBF2"/>
    <property type="match status" value="1"/>
</dbReference>
<name>T1PA80_MUSDO</name>
<dbReference type="Proteomes" id="UP001652621">
    <property type="component" value="Unplaced"/>
</dbReference>
<reference evidence="2" key="1">
    <citation type="submission" date="2012-08" db="EMBL/GenBank/DDBJ databases">
        <title>Transcriptome of adult Musca domestica launches a platform for comparative house fly gene expression and characterization of differential gene expression among resistant and susceptible house flies.</title>
        <authorList>
            <person name="Liu N."/>
            <person name="Zhang L."/>
            <person name="Li M."/>
            <person name="Reid W."/>
        </authorList>
    </citation>
    <scope>NUCLEOTIDE SEQUENCE</scope>
    <source>
        <strain evidence="2">ALHF</strain>
        <tissue evidence="2">Whole body</tissue>
    </source>
</reference>
<dbReference type="OrthoDB" id="7939642at2759"/>
<gene>
    <name evidence="4" type="primary">LOC101900485</name>
</gene>
<dbReference type="RefSeq" id="XP_005180921.2">
    <property type="nucleotide sequence ID" value="XM_005180864.4"/>
</dbReference>
<organism evidence="2">
    <name type="scientific">Musca domestica</name>
    <name type="common">House fly</name>
    <dbReference type="NCBI Taxonomy" id="7370"/>
    <lineage>
        <taxon>Eukaryota</taxon>
        <taxon>Metazoa</taxon>
        <taxon>Ecdysozoa</taxon>
        <taxon>Arthropoda</taxon>
        <taxon>Hexapoda</taxon>
        <taxon>Insecta</taxon>
        <taxon>Pterygota</taxon>
        <taxon>Neoptera</taxon>
        <taxon>Endopterygota</taxon>
        <taxon>Diptera</taxon>
        <taxon>Brachycera</taxon>
        <taxon>Muscomorpha</taxon>
        <taxon>Muscoidea</taxon>
        <taxon>Muscidae</taxon>
        <taxon>Musca</taxon>
    </lineage>
</organism>